<dbReference type="Gene3D" id="3.10.450.50">
    <property type="match status" value="1"/>
</dbReference>
<dbReference type="Proteomes" id="UP000571950">
    <property type="component" value="Unassembled WGS sequence"/>
</dbReference>
<gene>
    <name evidence="2" type="ORF">GGR43_002505</name>
</gene>
<feature type="domain" description="SnoaL-like" evidence="1">
    <location>
        <begin position="13"/>
        <end position="138"/>
    </location>
</feature>
<keyword evidence="3" id="KW-1185">Reference proteome</keyword>
<dbReference type="SUPFAM" id="SSF54427">
    <property type="entry name" value="NTF2-like"/>
    <property type="match status" value="1"/>
</dbReference>
<comment type="caution">
    <text evidence="2">The sequence shown here is derived from an EMBL/GenBank/DDBJ whole genome shotgun (WGS) entry which is preliminary data.</text>
</comment>
<organism evidence="2 3">
    <name type="scientific">Sphingobium jiangsuense</name>
    <dbReference type="NCBI Taxonomy" id="870476"/>
    <lineage>
        <taxon>Bacteria</taxon>
        <taxon>Pseudomonadati</taxon>
        <taxon>Pseudomonadota</taxon>
        <taxon>Alphaproteobacteria</taxon>
        <taxon>Sphingomonadales</taxon>
        <taxon>Sphingomonadaceae</taxon>
        <taxon>Sphingobium</taxon>
    </lineage>
</organism>
<evidence type="ECO:0000313" key="3">
    <source>
        <dbReference type="Proteomes" id="UP000571950"/>
    </source>
</evidence>
<proteinExistence type="predicted"/>
<dbReference type="Pfam" id="PF13577">
    <property type="entry name" value="SnoaL_4"/>
    <property type="match status" value="1"/>
</dbReference>
<dbReference type="InterPro" id="IPR032710">
    <property type="entry name" value="NTF2-like_dom_sf"/>
</dbReference>
<dbReference type="RefSeq" id="WP_188072288.1">
    <property type="nucleotide sequence ID" value="NZ_BSPS01000012.1"/>
</dbReference>
<name>A0A7W6BND5_9SPHN</name>
<accession>A0A7W6BND5</accession>
<reference evidence="2 3" key="1">
    <citation type="submission" date="2020-08" db="EMBL/GenBank/DDBJ databases">
        <title>Genomic Encyclopedia of Type Strains, Phase IV (KMG-IV): sequencing the most valuable type-strain genomes for metagenomic binning, comparative biology and taxonomic classification.</title>
        <authorList>
            <person name="Goeker M."/>
        </authorList>
    </citation>
    <scope>NUCLEOTIDE SEQUENCE [LARGE SCALE GENOMIC DNA]</scope>
    <source>
        <strain evidence="2 3">DSM 26189</strain>
    </source>
</reference>
<evidence type="ECO:0000313" key="2">
    <source>
        <dbReference type="EMBL" id="MBB3926782.1"/>
    </source>
</evidence>
<dbReference type="AlphaFoldDB" id="A0A7W6BND5"/>
<sequence length="161" mass="17325">MSQSADLETRLARLEAERDIARLIADLGHAFDGGPSAQALRGLFTADAVFEIDGYGVLRGADGIAQGVAGNAESGFRWTLHYLVSPRIDLSADGAQASLSFMLWEAATAASGRAYWIGGSYTARAVAGADRWRFSQLRLNAELISHYPEGWHDKPDALDQA</sequence>
<dbReference type="InterPro" id="IPR037401">
    <property type="entry name" value="SnoaL-like"/>
</dbReference>
<evidence type="ECO:0000259" key="1">
    <source>
        <dbReference type="Pfam" id="PF13577"/>
    </source>
</evidence>
<dbReference type="EMBL" id="JACIDT010000008">
    <property type="protein sequence ID" value="MBB3926782.1"/>
    <property type="molecule type" value="Genomic_DNA"/>
</dbReference>
<protein>
    <recommendedName>
        <fullName evidence="1">SnoaL-like domain-containing protein</fullName>
    </recommendedName>
</protein>